<gene>
    <name evidence="2" type="ORF">SPHINGO8BC_50220</name>
</gene>
<keyword evidence="1" id="KW-0472">Membrane</keyword>
<accession>A0A654BMM1</accession>
<protein>
    <submittedName>
        <fullName evidence="2">Uncharacterized protein</fullName>
    </submittedName>
</protein>
<keyword evidence="1" id="KW-0812">Transmembrane</keyword>
<dbReference type="Proteomes" id="UP000432350">
    <property type="component" value="Unassembled WGS sequence"/>
</dbReference>
<evidence type="ECO:0000313" key="2">
    <source>
        <dbReference type="EMBL" id="VXC81617.1"/>
    </source>
</evidence>
<dbReference type="AlphaFoldDB" id="A0A654BMM1"/>
<organism evidence="2 3">
    <name type="scientific">Sphingobacterium multivorum</name>
    <dbReference type="NCBI Taxonomy" id="28454"/>
    <lineage>
        <taxon>Bacteria</taxon>
        <taxon>Pseudomonadati</taxon>
        <taxon>Bacteroidota</taxon>
        <taxon>Sphingobacteriia</taxon>
        <taxon>Sphingobacteriales</taxon>
        <taxon>Sphingobacteriaceae</taxon>
        <taxon>Sphingobacterium</taxon>
    </lineage>
</organism>
<reference evidence="2 3" key="1">
    <citation type="submission" date="2019-10" db="EMBL/GenBank/DDBJ databases">
        <authorList>
            <person name="Karimi E."/>
        </authorList>
    </citation>
    <scope>NUCLEOTIDE SEQUENCE [LARGE SCALE GENOMIC DNA]</scope>
    <source>
        <strain evidence="2">Sphingobacterium sp. 8BC</strain>
    </source>
</reference>
<evidence type="ECO:0000256" key="1">
    <source>
        <dbReference type="SAM" id="Phobius"/>
    </source>
</evidence>
<sequence length="84" mass="9577">MFIRFCRYRAYFHVVIISVVNYVIAVHLQGINKGFAGVYPCNTPNMYGLGVDLMLTCLQEKKTPNSGLQNVSVHKKFRRVGHCN</sequence>
<keyword evidence="1" id="KW-1133">Transmembrane helix</keyword>
<proteinExistence type="predicted"/>
<feature type="transmembrane region" description="Helical" evidence="1">
    <location>
        <begin position="12"/>
        <end position="31"/>
    </location>
</feature>
<evidence type="ECO:0000313" key="3">
    <source>
        <dbReference type="Proteomes" id="UP000432350"/>
    </source>
</evidence>
<dbReference type="EMBL" id="CABWMV010000024">
    <property type="protein sequence ID" value="VXC81617.1"/>
    <property type="molecule type" value="Genomic_DNA"/>
</dbReference>
<name>A0A654BMM1_SPHMU</name>